<gene>
    <name evidence="2" type="ORF">LCGC14_0298410</name>
</gene>
<proteinExistence type="predicted"/>
<evidence type="ECO:0000256" key="1">
    <source>
        <dbReference type="SAM" id="Phobius"/>
    </source>
</evidence>
<dbReference type="EMBL" id="LAZR01000183">
    <property type="protein sequence ID" value="KKN83601.1"/>
    <property type="molecule type" value="Genomic_DNA"/>
</dbReference>
<keyword evidence="1" id="KW-0812">Transmembrane</keyword>
<name>A0A0F9WCP1_9ZZZZ</name>
<keyword evidence="1" id="KW-0472">Membrane</keyword>
<evidence type="ECO:0000313" key="2">
    <source>
        <dbReference type="EMBL" id="KKN83601.1"/>
    </source>
</evidence>
<reference evidence="2" key="1">
    <citation type="journal article" date="2015" name="Nature">
        <title>Complex archaea that bridge the gap between prokaryotes and eukaryotes.</title>
        <authorList>
            <person name="Spang A."/>
            <person name="Saw J.H."/>
            <person name="Jorgensen S.L."/>
            <person name="Zaremba-Niedzwiedzka K."/>
            <person name="Martijn J."/>
            <person name="Lind A.E."/>
            <person name="van Eijk R."/>
            <person name="Schleper C."/>
            <person name="Guy L."/>
            <person name="Ettema T.J."/>
        </authorList>
    </citation>
    <scope>NUCLEOTIDE SEQUENCE</scope>
</reference>
<accession>A0A0F9WCP1</accession>
<sequence length="63" mass="6649">MITEGMLIGAALIAMAMVGAGVIIGFLIGVRVTARLAGRDEPILFDKPGMDIEDEDVDDLETT</sequence>
<feature type="transmembrane region" description="Helical" evidence="1">
    <location>
        <begin position="6"/>
        <end position="30"/>
    </location>
</feature>
<keyword evidence="1" id="KW-1133">Transmembrane helix</keyword>
<dbReference type="AlphaFoldDB" id="A0A0F9WCP1"/>
<protein>
    <submittedName>
        <fullName evidence="2">Uncharacterized protein</fullName>
    </submittedName>
</protein>
<comment type="caution">
    <text evidence="2">The sequence shown here is derived from an EMBL/GenBank/DDBJ whole genome shotgun (WGS) entry which is preliminary data.</text>
</comment>
<organism evidence="2">
    <name type="scientific">marine sediment metagenome</name>
    <dbReference type="NCBI Taxonomy" id="412755"/>
    <lineage>
        <taxon>unclassified sequences</taxon>
        <taxon>metagenomes</taxon>
        <taxon>ecological metagenomes</taxon>
    </lineage>
</organism>